<dbReference type="EMBL" id="JAUJYO010000018">
    <property type="protein sequence ID" value="KAK1289859.1"/>
    <property type="molecule type" value="Genomic_DNA"/>
</dbReference>
<sequence>MLVGQRFCGEDWPKLRRKDHFLDEEDLSRYCFSSAYIVSLLHDGLGIALDDQRIVFANEVGGIPLDWSLGAFLVQKIEDLKASRSDWIARIMSDDSSTLLSLFFVSTVLGAAAWSVSKWRKPQLKTIYDLEKGRYIVTRIGSR</sequence>
<name>A0AAV9CMN1_ACOCL</name>
<protein>
    <submittedName>
        <fullName evidence="3">Apyrase 6</fullName>
    </submittedName>
</protein>
<evidence type="ECO:0000256" key="2">
    <source>
        <dbReference type="ARBA" id="ARBA00022801"/>
    </source>
</evidence>
<keyword evidence="4" id="KW-1185">Reference proteome</keyword>
<organism evidence="3 4">
    <name type="scientific">Acorus calamus</name>
    <name type="common">Sweet flag</name>
    <dbReference type="NCBI Taxonomy" id="4465"/>
    <lineage>
        <taxon>Eukaryota</taxon>
        <taxon>Viridiplantae</taxon>
        <taxon>Streptophyta</taxon>
        <taxon>Embryophyta</taxon>
        <taxon>Tracheophyta</taxon>
        <taxon>Spermatophyta</taxon>
        <taxon>Magnoliopsida</taxon>
        <taxon>Liliopsida</taxon>
        <taxon>Acoraceae</taxon>
        <taxon>Acorus</taxon>
    </lineage>
</organism>
<gene>
    <name evidence="3" type="primary">APY6</name>
    <name evidence="3" type="ORF">QJS10_CPB18g00606</name>
</gene>
<dbReference type="Gene3D" id="3.30.420.150">
    <property type="entry name" value="Exopolyphosphatase. Domain 2"/>
    <property type="match status" value="1"/>
</dbReference>
<accession>A0AAV9CMN1</accession>
<dbReference type="Proteomes" id="UP001180020">
    <property type="component" value="Unassembled WGS sequence"/>
</dbReference>
<dbReference type="GO" id="GO:0016020">
    <property type="term" value="C:membrane"/>
    <property type="evidence" value="ECO:0007669"/>
    <property type="project" value="TreeGrafter"/>
</dbReference>
<dbReference type="PANTHER" id="PTHR11782">
    <property type="entry name" value="ADENOSINE/GUANOSINE DIPHOSPHATASE"/>
    <property type="match status" value="1"/>
</dbReference>
<evidence type="ECO:0000313" key="3">
    <source>
        <dbReference type="EMBL" id="KAK1289859.1"/>
    </source>
</evidence>
<evidence type="ECO:0000313" key="4">
    <source>
        <dbReference type="Proteomes" id="UP001180020"/>
    </source>
</evidence>
<dbReference type="GO" id="GO:0017110">
    <property type="term" value="F:nucleoside diphosphate phosphatase activity"/>
    <property type="evidence" value="ECO:0007669"/>
    <property type="project" value="TreeGrafter"/>
</dbReference>
<reference evidence="3" key="1">
    <citation type="journal article" date="2023" name="Nat. Commun.">
        <title>Diploid and tetraploid genomes of Acorus and the evolution of monocots.</title>
        <authorList>
            <person name="Ma L."/>
            <person name="Liu K.W."/>
            <person name="Li Z."/>
            <person name="Hsiao Y.Y."/>
            <person name="Qi Y."/>
            <person name="Fu T."/>
            <person name="Tang G.D."/>
            <person name="Zhang D."/>
            <person name="Sun W.H."/>
            <person name="Liu D.K."/>
            <person name="Li Y."/>
            <person name="Chen G.Z."/>
            <person name="Liu X.D."/>
            <person name="Liao X.Y."/>
            <person name="Jiang Y.T."/>
            <person name="Yu X."/>
            <person name="Hao Y."/>
            <person name="Huang J."/>
            <person name="Zhao X.W."/>
            <person name="Ke S."/>
            <person name="Chen Y.Y."/>
            <person name="Wu W.L."/>
            <person name="Hsu J.L."/>
            <person name="Lin Y.F."/>
            <person name="Huang M.D."/>
            <person name="Li C.Y."/>
            <person name="Huang L."/>
            <person name="Wang Z.W."/>
            <person name="Zhao X."/>
            <person name="Zhong W.Y."/>
            <person name="Peng D.H."/>
            <person name="Ahmad S."/>
            <person name="Lan S."/>
            <person name="Zhang J.S."/>
            <person name="Tsai W.C."/>
            <person name="Van de Peer Y."/>
            <person name="Liu Z.J."/>
        </authorList>
    </citation>
    <scope>NUCLEOTIDE SEQUENCE</scope>
    <source>
        <strain evidence="3">CP</strain>
    </source>
</reference>
<comment type="caution">
    <text evidence="3">The sequence shown here is derived from an EMBL/GenBank/DDBJ whole genome shotgun (WGS) entry which is preliminary data.</text>
</comment>
<evidence type="ECO:0000256" key="1">
    <source>
        <dbReference type="ARBA" id="ARBA00009283"/>
    </source>
</evidence>
<dbReference type="PANTHER" id="PTHR11782:SF3">
    <property type="entry name" value="APYRASE 6-RELATED"/>
    <property type="match status" value="1"/>
</dbReference>
<keyword evidence="2" id="KW-0378">Hydrolase</keyword>
<proteinExistence type="inferred from homology"/>
<reference evidence="3" key="2">
    <citation type="submission" date="2023-06" db="EMBL/GenBank/DDBJ databases">
        <authorList>
            <person name="Ma L."/>
            <person name="Liu K.-W."/>
            <person name="Li Z."/>
            <person name="Hsiao Y.-Y."/>
            <person name="Qi Y."/>
            <person name="Fu T."/>
            <person name="Tang G."/>
            <person name="Zhang D."/>
            <person name="Sun W.-H."/>
            <person name="Liu D.-K."/>
            <person name="Li Y."/>
            <person name="Chen G.-Z."/>
            <person name="Liu X.-D."/>
            <person name="Liao X.-Y."/>
            <person name="Jiang Y.-T."/>
            <person name="Yu X."/>
            <person name="Hao Y."/>
            <person name="Huang J."/>
            <person name="Zhao X.-W."/>
            <person name="Ke S."/>
            <person name="Chen Y.-Y."/>
            <person name="Wu W.-L."/>
            <person name="Hsu J.-L."/>
            <person name="Lin Y.-F."/>
            <person name="Huang M.-D."/>
            <person name="Li C.-Y."/>
            <person name="Huang L."/>
            <person name="Wang Z.-W."/>
            <person name="Zhao X."/>
            <person name="Zhong W.-Y."/>
            <person name="Peng D.-H."/>
            <person name="Ahmad S."/>
            <person name="Lan S."/>
            <person name="Zhang J.-S."/>
            <person name="Tsai W.-C."/>
            <person name="Van De Peer Y."/>
            <person name="Liu Z.-J."/>
        </authorList>
    </citation>
    <scope>NUCLEOTIDE SEQUENCE</scope>
    <source>
        <strain evidence="3">CP</strain>
        <tissue evidence="3">Leaves</tissue>
    </source>
</reference>
<comment type="similarity">
    <text evidence="1">Belongs to the GDA1/CD39 NTPase family.</text>
</comment>
<dbReference type="GO" id="GO:0009134">
    <property type="term" value="P:nucleoside diphosphate catabolic process"/>
    <property type="evidence" value="ECO:0007669"/>
    <property type="project" value="TreeGrafter"/>
</dbReference>
<dbReference type="AlphaFoldDB" id="A0AAV9CMN1"/>
<dbReference type="Pfam" id="PF01150">
    <property type="entry name" value="GDA1_CD39"/>
    <property type="match status" value="1"/>
</dbReference>
<dbReference type="InterPro" id="IPR000407">
    <property type="entry name" value="GDA1_CD39_NTPase"/>
</dbReference>